<dbReference type="InterPro" id="IPR057149">
    <property type="entry name" value="DUF7827"/>
</dbReference>
<dbReference type="EMBL" id="FNPB01000001">
    <property type="protein sequence ID" value="SDX57090.1"/>
    <property type="molecule type" value="Genomic_DNA"/>
</dbReference>
<dbReference type="STRING" id="660517.SAMN04487946_101175"/>
<dbReference type="PROSITE" id="PS00018">
    <property type="entry name" value="EF_HAND_1"/>
    <property type="match status" value="1"/>
</dbReference>
<feature type="compositionally biased region" description="Gly residues" evidence="1">
    <location>
        <begin position="956"/>
        <end position="972"/>
    </location>
</feature>
<evidence type="ECO:0000256" key="1">
    <source>
        <dbReference type="SAM" id="MobiDB-lite"/>
    </source>
</evidence>
<name>A0A1H3CSR6_9EURY</name>
<keyword evidence="2" id="KW-1133">Transmembrane helix</keyword>
<feature type="compositionally biased region" description="Low complexity" evidence="1">
    <location>
        <begin position="946"/>
        <end position="955"/>
    </location>
</feature>
<feature type="transmembrane region" description="Helical" evidence="2">
    <location>
        <begin position="1027"/>
        <end position="1045"/>
    </location>
</feature>
<proteinExistence type="predicted"/>
<evidence type="ECO:0000313" key="5">
    <source>
        <dbReference type="Proteomes" id="UP000199170"/>
    </source>
</evidence>
<dbReference type="InterPro" id="IPR018247">
    <property type="entry name" value="EF_Hand_1_Ca_BS"/>
</dbReference>
<dbReference type="Pfam" id="PF25162">
    <property type="entry name" value="DUF7827"/>
    <property type="match status" value="1"/>
</dbReference>
<gene>
    <name evidence="4" type="ORF">SAMN04487946_101175</name>
</gene>
<dbReference type="NCBIfam" id="NF045517">
    <property type="entry name" value="halo_surf_dom"/>
    <property type="match status" value="1"/>
</dbReference>
<keyword evidence="2" id="KW-0812">Transmembrane</keyword>
<feature type="region of interest" description="Disordered" evidence="1">
    <location>
        <begin position="73"/>
        <end position="93"/>
    </location>
</feature>
<keyword evidence="5" id="KW-1185">Reference proteome</keyword>
<evidence type="ECO:0000256" key="2">
    <source>
        <dbReference type="SAM" id="Phobius"/>
    </source>
</evidence>
<keyword evidence="2" id="KW-0472">Membrane</keyword>
<reference evidence="5" key="1">
    <citation type="submission" date="2016-10" db="EMBL/GenBank/DDBJ databases">
        <authorList>
            <person name="Varghese N."/>
            <person name="Submissions S."/>
        </authorList>
    </citation>
    <scope>NUCLEOTIDE SEQUENCE [LARGE SCALE GENOMIC DNA]</scope>
    <source>
        <strain evidence="5">CGMCC 1.10118</strain>
    </source>
</reference>
<accession>A0A1H3CSR6</accession>
<protein>
    <recommendedName>
        <fullName evidence="3">DUF7827 domain-containing protein</fullName>
    </recommendedName>
</protein>
<evidence type="ECO:0000313" key="4">
    <source>
        <dbReference type="EMBL" id="SDX57090.1"/>
    </source>
</evidence>
<feature type="region of interest" description="Disordered" evidence="1">
    <location>
        <begin position="946"/>
        <end position="1000"/>
    </location>
</feature>
<feature type="domain" description="DUF7827" evidence="3">
    <location>
        <begin position="521"/>
        <end position="644"/>
    </location>
</feature>
<feature type="compositionally biased region" description="Polar residues" evidence="1">
    <location>
        <begin position="981"/>
        <end position="990"/>
    </location>
</feature>
<dbReference type="AlphaFoldDB" id="A0A1H3CSR6"/>
<sequence>MIGFTSRFRAAAFVLVLLISVFGGVAGYAGTVVADPGTIAFDSATYTDGETATVTVEDGDLSTGESYVVDVESDTESQRDVMDEDVSDGTNSITTDHSVIDLNGDNKITNDDIIYTNNGDGSGVISGVSRNSNGTVSIVLNSYSDADDTITYKSAETVLLTHTSGSQFTGEILLSTSDSVGTLHISDTDNINSTYFDESQNSNIKASATVDIVKESKNSDPEPLTRGPATEFSIASLGGTTLTDSESVIEIPFSEGLSKAGGEAGGLTRSDNVTVTVDGEDVTDRYALDADGSADGQVVLSAATPLDPGATVSVTIDAVNDSIDTETIRPGSFEVRATDSTVVEGDGDVNAYENTTIAFVTDDGSADVDQPFEVEDEDGAFVFAGETGTGSQVFTFDTATRNWSGAYAIETQLDDGSLDSRTGVTLRALDLAVAVEDRSVATDGSIEGTIESNTADRAVEIGLAADNGAVVAVRNRTLAGNGETAFQFDATELTAAGPGNYTVNVTDSATGVRAVSRSVTVVDAARKTAAFGSAVMHDHAGDIAEIVVDLQYAEAATVTIGSDAAGFRANATVVDESHDGTVRLRFNTEAVAGTTTLPADGGDVFETGPGDGNVSDTVVAADIDDRNALSEVPAPGEYPLSARPGRVADDEATAVGTLLLAEPEVAAVTNWVAPAGVRLTTADDVAAERAAGRLTPATEIAAGDVVVHRIVASGLAGAFARQPGSATEAFFALSGTEDGDRYALDVSQRDETMNREAARLRINESTAHVVADPDNDTYLVSYSLGGPPEVALTGERAVRTTDGSIPATGESFVANFTTHDQGSFVGIDSVARTATAEYTLADGTVQSLGTPVVVAPGPNRSVRGTTNAAPGTALDLRIRSANGSAATYLQTATATVAADGTWRARFDFSDREVGDEFVLRSLVGVVAEADELAVGGEVRVISTTVAAPSTTTSGPGRAGGGGSGGGSGGSGSAPGDRRDPVTTQSSTATATPGPDSVVDSTREFVGGVLGRFVDDANEEPLHSRLRGFDALVAIGGLLLVGLFVVSRRG</sequence>
<dbReference type="Proteomes" id="UP000199170">
    <property type="component" value="Unassembled WGS sequence"/>
</dbReference>
<organism evidence="4 5">
    <name type="scientific">Halobellus clavatus</name>
    <dbReference type="NCBI Taxonomy" id="660517"/>
    <lineage>
        <taxon>Archaea</taxon>
        <taxon>Methanobacteriati</taxon>
        <taxon>Methanobacteriota</taxon>
        <taxon>Stenosarchaea group</taxon>
        <taxon>Halobacteria</taxon>
        <taxon>Halobacteriales</taxon>
        <taxon>Haloferacaceae</taxon>
        <taxon>Halobellus</taxon>
    </lineage>
</organism>
<evidence type="ECO:0000259" key="3">
    <source>
        <dbReference type="Pfam" id="PF25162"/>
    </source>
</evidence>